<keyword evidence="3" id="KW-1185">Reference proteome</keyword>
<feature type="region of interest" description="Disordered" evidence="1">
    <location>
        <begin position="78"/>
        <end position="121"/>
    </location>
</feature>
<name>A0ABN9TXL0_9DINO</name>
<feature type="region of interest" description="Disordered" evidence="1">
    <location>
        <begin position="287"/>
        <end position="313"/>
    </location>
</feature>
<feature type="compositionally biased region" description="Basic and acidic residues" evidence="1">
    <location>
        <begin position="287"/>
        <end position="302"/>
    </location>
</feature>
<accession>A0ABN9TXL0</accession>
<feature type="region of interest" description="Disordered" evidence="1">
    <location>
        <begin position="376"/>
        <end position="439"/>
    </location>
</feature>
<proteinExistence type="predicted"/>
<evidence type="ECO:0000313" key="2">
    <source>
        <dbReference type="EMBL" id="CAK0850796.1"/>
    </source>
</evidence>
<sequence>MSGIVDLDRVVRERFFVFIFGGARGSAGSEDRILFEVWSAVLAREIYRAHGALGGTAVMLGFDDYDFQTLVLDERAQAGKAGAERPQDGGQRGPRAARTLSFRLPPGDGADSAGRAGGAAGGDAAGEAAAELLDMQFDYCQDLDIAMGLAEVLAEELQEARASAWEARRPAVPTVAQEVETEVDAIPAVPPFPSLEAGAMGSGIDGGVGVCVAPQCGPSEPCASSPDGRCAGPDGPGAIARTRQCWSATPAANREAHDRAAAVRERRHAERRLESDVLLPKGERVRWPDAEGLPDEPREPAWGKDPPLRGPSQGEQWARLAATCSRAQIGPMHHQFLGATLQKLVQRLVCLEGLVQLAEGIAMGRESPQVLKLKAVGSAGEHRAPSALKSRSRSARRRLLEQAGQRLQALQADMDRLRAEAERRAEGPASPPRRWLPRQ</sequence>
<comment type="caution">
    <text evidence="2">The sequence shown here is derived from an EMBL/GenBank/DDBJ whole genome shotgun (WGS) entry which is preliminary data.</text>
</comment>
<dbReference type="EMBL" id="CAUYUJ010015177">
    <property type="protein sequence ID" value="CAK0850796.1"/>
    <property type="molecule type" value="Genomic_DNA"/>
</dbReference>
<gene>
    <name evidence="2" type="ORF">PCOR1329_LOCUS43098</name>
</gene>
<dbReference type="Proteomes" id="UP001189429">
    <property type="component" value="Unassembled WGS sequence"/>
</dbReference>
<feature type="compositionally biased region" description="Basic and acidic residues" evidence="1">
    <location>
        <begin position="413"/>
        <end position="426"/>
    </location>
</feature>
<protein>
    <submittedName>
        <fullName evidence="2">Uncharacterized protein</fullName>
    </submittedName>
</protein>
<evidence type="ECO:0000313" key="3">
    <source>
        <dbReference type="Proteomes" id="UP001189429"/>
    </source>
</evidence>
<feature type="compositionally biased region" description="Basic and acidic residues" evidence="1">
    <location>
        <begin position="78"/>
        <end position="87"/>
    </location>
</feature>
<feature type="non-terminal residue" evidence="2">
    <location>
        <position position="439"/>
    </location>
</feature>
<organism evidence="2 3">
    <name type="scientific">Prorocentrum cordatum</name>
    <dbReference type="NCBI Taxonomy" id="2364126"/>
    <lineage>
        <taxon>Eukaryota</taxon>
        <taxon>Sar</taxon>
        <taxon>Alveolata</taxon>
        <taxon>Dinophyceae</taxon>
        <taxon>Prorocentrales</taxon>
        <taxon>Prorocentraceae</taxon>
        <taxon>Prorocentrum</taxon>
    </lineage>
</organism>
<evidence type="ECO:0000256" key="1">
    <source>
        <dbReference type="SAM" id="MobiDB-lite"/>
    </source>
</evidence>
<reference evidence="2" key="1">
    <citation type="submission" date="2023-10" db="EMBL/GenBank/DDBJ databases">
        <authorList>
            <person name="Chen Y."/>
            <person name="Shah S."/>
            <person name="Dougan E. K."/>
            <person name="Thang M."/>
            <person name="Chan C."/>
        </authorList>
    </citation>
    <scope>NUCLEOTIDE SEQUENCE [LARGE SCALE GENOMIC DNA]</scope>
</reference>